<accession>A0A383DFV5</accession>
<protein>
    <submittedName>
        <fullName evidence="1">Uncharacterized protein</fullName>
    </submittedName>
</protein>
<dbReference type="AlphaFoldDB" id="A0A383DFV5"/>
<organism evidence="1">
    <name type="scientific">marine metagenome</name>
    <dbReference type="NCBI Taxonomy" id="408172"/>
    <lineage>
        <taxon>unclassified sequences</taxon>
        <taxon>metagenomes</taxon>
        <taxon>ecological metagenomes</taxon>
    </lineage>
</organism>
<reference evidence="1" key="1">
    <citation type="submission" date="2018-05" db="EMBL/GenBank/DDBJ databases">
        <authorList>
            <person name="Lanie J.A."/>
            <person name="Ng W.-L."/>
            <person name="Kazmierczak K.M."/>
            <person name="Andrzejewski T.M."/>
            <person name="Davidsen T.M."/>
            <person name="Wayne K.J."/>
            <person name="Tettelin H."/>
            <person name="Glass J.I."/>
            <person name="Rusch D."/>
            <person name="Podicherti R."/>
            <person name="Tsui H.-C.T."/>
            <person name="Winkler M.E."/>
        </authorList>
    </citation>
    <scope>NUCLEOTIDE SEQUENCE</scope>
</reference>
<evidence type="ECO:0000313" key="1">
    <source>
        <dbReference type="EMBL" id="SVE43367.1"/>
    </source>
</evidence>
<feature type="non-terminal residue" evidence="1">
    <location>
        <position position="32"/>
    </location>
</feature>
<dbReference type="EMBL" id="UINC01216978">
    <property type="protein sequence ID" value="SVE43367.1"/>
    <property type="molecule type" value="Genomic_DNA"/>
</dbReference>
<name>A0A383DFV5_9ZZZZ</name>
<sequence>MASKKNASVGQIVRRIRSHEIASTYALYGGDS</sequence>
<proteinExistence type="predicted"/>
<gene>
    <name evidence="1" type="ORF">METZ01_LOCUS496221</name>
</gene>